<accession>A0A3Q9BQY2</accession>
<evidence type="ECO:0000256" key="1">
    <source>
        <dbReference type="ARBA" id="ARBA00022857"/>
    </source>
</evidence>
<dbReference type="Pfam" id="PF05893">
    <property type="entry name" value="LuxC"/>
    <property type="match status" value="1"/>
</dbReference>
<gene>
    <name evidence="2" type="ORF">EJN92_10435</name>
</gene>
<protein>
    <recommendedName>
        <fullName evidence="4">Long-chain-fatty-acyl-CoA reductase</fullName>
    </recommendedName>
</protein>
<keyword evidence="3" id="KW-1185">Reference proteome</keyword>
<dbReference type="GO" id="GO:0003995">
    <property type="term" value="F:acyl-CoA dehydrogenase activity"/>
    <property type="evidence" value="ECO:0007669"/>
    <property type="project" value="InterPro"/>
</dbReference>
<sequence length="468" mass="51986">MWSFRRLFDHLRTRRLEKSHDLRPQCRAIYPEGAVMLNKSFQFGRMLNSSAPIHANDLQSLLETGKTLALSPPPSLDKTIDILARLGKLWSDESNIFHKRILAHLENSGIVGSSIILFFNECAQFFSRPTLEQRWQAAIGNKLVCPVGLVLHIGATNTLVSGLDGLVDGLLSGNINFYKFSSADGGVPGIFLESLLDADVDQVLVTRLVAFCWKGGDKEIEILFKNSVDRIIVWGGMDAVMSWRADLGYTARILSHGPKYGIGVLTAAGLKDAQLESLCKNIVMDVSMWDQKACNNLQALFVESKISNQQFERFLDCLHASFQSVYADAPAMRSSDDYVDIINAREDIKAESILNGGVKLHCPKENSWTTAVWSQWKSGLIPSPLCRFLHILKYDDVTAILQGLKDEKYWMQTMGCCGSINESERLLSMAKLLGITRVCGFGNMVLSSPTQAHDGGYDLTQLVNIMAE</sequence>
<evidence type="ECO:0000313" key="2">
    <source>
        <dbReference type="EMBL" id="AZP12381.1"/>
    </source>
</evidence>
<dbReference type="GO" id="GO:0008218">
    <property type="term" value="P:bioluminescence"/>
    <property type="evidence" value="ECO:0007669"/>
    <property type="project" value="InterPro"/>
</dbReference>
<proteinExistence type="predicted"/>
<dbReference type="EMBL" id="CP034464">
    <property type="protein sequence ID" value="AZP12381.1"/>
    <property type="molecule type" value="Genomic_DNA"/>
</dbReference>
<dbReference type="InterPro" id="IPR008670">
    <property type="entry name" value="CoA_reduct_LuxC"/>
</dbReference>
<evidence type="ECO:0008006" key="4">
    <source>
        <dbReference type="Google" id="ProtNLM"/>
    </source>
</evidence>
<dbReference type="KEGG" id="upv:EJN92_10435"/>
<evidence type="ECO:0000313" key="3">
    <source>
        <dbReference type="Proteomes" id="UP000275663"/>
    </source>
</evidence>
<keyword evidence="1" id="KW-0521">NADP</keyword>
<organism evidence="2 3">
    <name type="scientific">Undibacterium parvum</name>
    <dbReference type="NCBI Taxonomy" id="401471"/>
    <lineage>
        <taxon>Bacteria</taxon>
        <taxon>Pseudomonadati</taxon>
        <taxon>Pseudomonadota</taxon>
        <taxon>Betaproteobacteria</taxon>
        <taxon>Burkholderiales</taxon>
        <taxon>Oxalobacteraceae</taxon>
        <taxon>Undibacterium</taxon>
    </lineage>
</organism>
<dbReference type="AlphaFoldDB" id="A0A3Q9BQY2"/>
<dbReference type="Proteomes" id="UP000275663">
    <property type="component" value="Chromosome"/>
</dbReference>
<dbReference type="SUPFAM" id="SSF53720">
    <property type="entry name" value="ALDH-like"/>
    <property type="match status" value="1"/>
</dbReference>
<reference evidence="2 3" key="1">
    <citation type="journal article" date="2011" name="Int. J. Syst. Evol. Microbiol.">
        <title>Description of Undibacterium oligocarboniphilum sp. nov., isolated from purified water, and Undibacterium pigrum strain CCUG 49012 as the type strain of Undibacterium parvum sp. nov., and emended descriptions of the genus Undibacterium and the species Undibacterium pigrum.</title>
        <authorList>
            <person name="Eder W."/>
            <person name="Wanner G."/>
            <person name="Ludwig W."/>
            <person name="Busse H.J."/>
            <person name="Ziemke-Kageler F."/>
            <person name="Lang E."/>
        </authorList>
    </citation>
    <scope>NUCLEOTIDE SEQUENCE [LARGE SCALE GENOMIC DNA]</scope>
    <source>
        <strain evidence="2 3">DSM 23061</strain>
    </source>
</reference>
<dbReference type="InterPro" id="IPR016161">
    <property type="entry name" value="Ald_DH/histidinol_DH"/>
</dbReference>
<name>A0A3Q9BQY2_9BURK</name>